<feature type="compositionally biased region" description="Basic and acidic residues" evidence="1">
    <location>
        <begin position="24"/>
        <end position="38"/>
    </location>
</feature>
<keyword evidence="2" id="KW-1133">Transmembrane helix</keyword>
<keyword evidence="2" id="KW-0472">Membrane</keyword>
<gene>
    <name evidence="3" type="ORF">SDC9_162395</name>
</gene>
<reference evidence="3" key="1">
    <citation type="submission" date="2019-08" db="EMBL/GenBank/DDBJ databases">
        <authorList>
            <person name="Kucharzyk K."/>
            <person name="Murdoch R.W."/>
            <person name="Higgins S."/>
            <person name="Loffler F."/>
        </authorList>
    </citation>
    <scope>NUCLEOTIDE SEQUENCE</scope>
</reference>
<comment type="caution">
    <text evidence="3">The sequence shown here is derived from an EMBL/GenBank/DDBJ whole genome shotgun (WGS) entry which is preliminary data.</text>
</comment>
<accession>A0A645FN14</accession>
<dbReference type="AlphaFoldDB" id="A0A645FN14"/>
<feature type="transmembrane region" description="Helical" evidence="2">
    <location>
        <begin position="72"/>
        <end position="91"/>
    </location>
</feature>
<evidence type="ECO:0000256" key="2">
    <source>
        <dbReference type="SAM" id="Phobius"/>
    </source>
</evidence>
<dbReference type="EMBL" id="VSSQ01061774">
    <property type="protein sequence ID" value="MPN15066.1"/>
    <property type="molecule type" value="Genomic_DNA"/>
</dbReference>
<protein>
    <recommendedName>
        <fullName evidence="4">Riboflavin synthase subunit beta</fullName>
    </recommendedName>
</protein>
<feature type="region of interest" description="Disordered" evidence="1">
    <location>
        <begin position="24"/>
        <end position="44"/>
    </location>
</feature>
<evidence type="ECO:0000313" key="3">
    <source>
        <dbReference type="EMBL" id="MPN15066.1"/>
    </source>
</evidence>
<organism evidence="3">
    <name type="scientific">bioreactor metagenome</name>
    <dbReference type="NCBI Taxonomy" id="1076179"/>
    <lineage>
        <taxon>unclassified sequences</taxon>
        <taxon>metagenomes</taxon>
        <taxon>ecological metagenomes</taxon>
    </lineage>
</organism>
<evidence type="ECO:0008006" key="4">
    <source>
        <dbReference type="Google" id="ProtNLM"/>
    </source>
</evidence>
<name>A0A645FN14_9ZZZZ</name>
<proteinExistence type="predicted"/>
<evidence type="ECO:0000256" key="1">
    <source>
        <dbReference type="SAM" id="MobiDB-lite"/>
    </source>
</evidence>
<sequence length="92" mass="11035">MGLFNLYKPKEYKYRYIYYDPKKEASKEREKKMEESKTNADGTYKPTILKRGAFREMANQNKSIRREQARSSNIRIFIILALLLAITYFLIK</sequence>
<keyword evidence="2" id="KW-0812">Transmembrane</keyword>